<keyword evidence="3" id="KW-1185">Reference proteome</keyword>
<protein>
    <recommendedName>
        <fullName evidence="4">Subtilisin inhibitor-like</fullName>
    </recommendedName>
</protein>
<organism evidence="2 3">
    <name type="scientific">Nocardia tenerifensis</name>
    <dbReference type="NCBI Taxonomy" id="228006"/>
    <lineage>
        <taxon>Bacteria</taxon>
        <taxon>Bacillati</taxon>
        <taxon>Actinomycetota</taxon>
        <taxon>Actinomycetes</taxon>
        <taxon>Mycobacteriales</taxon>
        <taxon>Nocardiaceae</taxon>
        <taxon>Nocardia</taxon>
    </lineage>
</organism>
<dbReference type="OrthoDB" id="4567348at2"/>
<evidence type="ECO:0000313" key="2">
    <source>
        <dbReference type="EMBL" id="PXX63138.1"/>
    </source>
</evidence>
<name>A0A318K026_9NOCA</name>
<dbReference type="Proteomes" id="UP000247569">
    <property type="component" value="Unassembled WGS sequence"/>
</dbReference>
<accession>A0A318K026</accession>
<gene>
    <name evidence="2" type="ORF">DFR70_106195</name>
</gene>
<dbReference type="EMBL" id="QJKF01000006">
    <property type="protein sequence ID" value="PXX63138.1"/>
    <property type="molecule type" value="Genomic_DNA"/>
</dbReference>
<dbReference type="RefSeq" id="WP_040729573.1">
    <property type="nucleotide sequence ID" value="NZ_QJKF01000006.1"/>
</dbReference>
<evidence type="ECO:0000313" key="3">
    <source>
        <dbReference type="Proteomes" id="UP000247569"/>
    </source>
</evidence>
<evidence type="ECO:0008006" key="4">
    <source>
        <dbReference type="Google" id="ProtNLM"/>
    </source>
</evidence>
<dbReference type="AlphaFoldDB" id="A0A318K026"/>
<feature type="chain" id="PRO_5016443936" description="Subtilisin inhibitor-like" evidence="1">
    <location>
        <begin position="32"/>
        <end position="125"/>
    </location>
</feature>
<evidence type="ECO:0000256" key="1">
    <source>
        <dbReference type="SAM" id="SignalP"/>
    </source>
</evidence>
<comment type="caution">
    <text evidence="2">The sequence shown here is derived from an EMBL/GenBank/DDBJ whole genome shotgun (WGS) entry which is preliminary data.</text>
</comment>
<proteinExistence type="predicted"/>
<feature type="signal peptide" evidence="1">
    <location>
        <begin position="1"/>
        <end position="31"/>
    </location>
</feature>
<keyword evidence="1" id="KW-0732">Signal</keyword>
<sequence length="125" mass="13182">MTATWHRIISSSALLGLATAAAIATAGSAAAEPRDCVLDRSPTGATGFCPGGDGYFTVEADCIGVFVTRGGIGFGPYRQSSQRHAYAGPHPEMDATQTHPRAECNEFITGHFGIATDARLYETFR</sequence>
<reference evidence="2 3" key="1">
    <citation type="submission" date="2018-05" db="EMBL/GenBank/DDBJ databases">
        <title>Genomic Encyclopedia of Type Strains, Phase IV (KMG-IV): sequencing the most valuable type-strain genomes for metagenomic binning, comparative biology and taxonomic classification.</title>
        <authorList>
            <person name="Goeker M."/>
        </authorList>
    </citation>
    <scope>NUCLEOTIDE SEQUENCE [LARGE SCALE GENOMIC DNA]</scope>
    <source>
        <strain evidence="2 3">DSM 44704</strain>
    </source>
</reference>